<dbReference type="InterPro" id="IPR019554">
    <property type="entry name" value="Soluble_ligand-bd"/>
</dbReference>
<evidence type="ECO:0000256" key="3">
    <source>
        <dbReference type="SAM" id="SignalP"/>
    </source>
</evidence>
<evidence type="ECO:0000256" key="1">
    <source>
        <dbReference type="ARBA" id="ARBA00022729"/>
    </source>
</evidence>
<keyword evidence="1 3" id="KW-0732">Signal</keyword>
<name>I1DWC5_9GAMM</name>
<feature type="domain" description="Soluble ligand binding" evidence="5">
    <location>
        <begin position="666"/>
        <end position="701"/>
    </location>
</feature>
<feature type="domain" description="Soluble ligand binding" evidence="5">
    <location>
        <begin position="571"/>
        <end position="619"/>
    </location>
</feature>
<dbReference type="Pfam" id="PF02563">
    <property type="entry name" value="Poly_export"/>
    <property type="match status" value="1"/>
</dbReference>
<feature type="domain" description="Polysaccharide export protein N-terminal" evidence="4">
    <location>
        <begin position="118"/>
        <end position="192"/>
    </location>
</feature>
<dbReference type="AlphaFoldDB" id="I1DWC5"/>
<evidence type="ECO:0000259" key="4">
    <source>
        <dbReference type="Pfam" id="PF02563"/>
    </source>
</evidence>
<evidence type="ECO:0000256" key="2">
    <source>
        <dbReference type="SAM" id="MobiDB-lite"/>
    </source>
</evidence>
<feature type="region of interest" description="Disordered" evidence="2">
    <location>
        <begin position="61"/>
        <end position="87"/>
    </location>
</feature>
<feature type="domain" description="Soluble ligand binding" evidence="5">
    <location>
        <begin position="798"/>
        <end position="848"/>
    </location>
</feature>
<evidence type="ECO:0000259" key="5">
    <source>
        <dbReference type="Pfam" id="PF10531"/>
    </source>
</evidence>
<sequence>MLKYVKYACLALLLGSPLVAAQAVTPSPAMIEQFKKLPRAQQEQLARQYGVDLNQFSAVSQTAESQRDQVEPLTPREPSRQTEQDVSMQQQVEQKAQRFGLALFNADISTFAPVDNAPVPEGYVLGAGDTLLVQLFGKQSSDLSLSVDREGKITIPDLAPMVVGGLTFATARELIAERVSAAMIGTQAAVSMGTTRSINVFLAGEAKNPGMYAVSALTSVTQALFVAGGVSDVGSLRAIEVKRRGETVASFDLYNLLLRGDNRGDINLKHGDVVFVPPYKALAEVTGEVVRPGLYELTANEQLSDLVSMAGGLKATAHAASARLERISANNLRDIKNVDLSNNNSGNVSVKNGDVLRVDQVSNRVQNQVTLAGAVARPGMYAWRQGMQVKDLIPSLWSDLLWSADLDYALIVRQQNLRGDISVLQFNLANALNSPQPTTQLQANDTVLVFHHADNGYKRDTLNGYLREQLAPKLTALSLNATLAGDVAGRTFEQLKVEDALRTSEVQASNDEVAVSAESLLKAQLQQLLQNVLTDSSLIAYSAHLTRTELLYPVLQRLKQQSNVQHSVQLVSVSGEVKVPGEYPLTQGAGVTDLLAAAGGVNPAAFLQRAELSRYKLTNGEQNAVTVSHMPVNLAAIVEGQAAQLPLQSRDRLNIFATPDWSLARKITIQGEVRFPGVYSIQKGETLSDVLARAGGVTDDAFLYGAVFTRRNIQQREQVQHKRLLEQLKSDIATKALTASSSMTTPADAMGMIAQLENMTPVGRLVINAEQILAANPQHNLVVEDGDQLLIPRRNSAVSVLGEVQLPGTHRYDTSVNVEQYIRLAGGMRKRADEDRIYVIRADGSVYVPNRSWYSVKSDVLKPGDTIIVPLDTDYKDGLSLWAQVTQIFYQTAVAIAALNSF</sequence>
<comment type="caution">
    <text evidence="6">The sequence shown here is derived from an EMBL/GenBank/DDBJ whole genome shotgun (WGS) entry which is preliminary data.</text>
</comment>
<reference evidence="6 7" key="1">
    <citation type="journal article" date="2012" name="J. Bacteriol.">
        <title>Genome Sequence of the Protease-Producing Bacterium Rheinheimera nanhaiensis E407-8T, Isolated from Deep-Sea Sediment of the South China Sea.</title>
        <authorList>
            <person name="Zhang X.-Y."/>
            <person name="Zhang Y.-J."/>
            <person name="Qin Q.-L."/>
            <person name="Xie B.-B."/>
            <person name="Chen X.-L."/>
            <person name="Zhou B.-C."/>
            <person name="Zhang Y.-Z."/>
        </authorList>
    </citation>
    <scope>NUCLEOTIDE SEQUENCE [LARGE SCALE GENOMIC DNA]</scope>
    <source>
        <strain evidence="6 7">E407-8</strain>
    </source>
</reference>
<dbReference type="Pfam" id="PF10531">
    <property type="entry name" value="SLBB"/>
    <property type="match status" value="6"/>
</dbReference>
<dbReference type="InterPro" id="IPR003715">
    <property type="entry name" value="Poly_export_N"/>
</dbReference>
<dbReference type="STRING" id="562729.RNAN_1325"/>
<feature type="chain" id="PRO_5003638736" evidence="3">
    <location>
        <begin position="22"/>
        <end position="902"/>
    </location>
</feature>
<dbReference type="GO" id="GO:0015159">
    <property type="term" value="F:polysaccharide transmembrane transporter activity"/>
    <property type="evidence" value="ECO:0007669"/>
    <property type="project" value="InterPro"/>
</dbReference>
<feature type="domain" description="Soluble ligand binding" evidence="5">
    <location>
        <begin position="284"/>
        <end position="329"/>
    </location>
</feature>
<dbReference type="RefSeq" id="WP_008219962.1">
    <property type="nucleotide sequence ID" value="NZ_BAFK01000006.1"/>
</dbReference>
<feature type="domain" description="Soluble ligand binding" evidence="5">
    <location>
        <begin position="369"/>
        <end position="393"/>
    </location>
</feature>
<dbReference type="EMBL" id="BAFK01000006">
    <property type="protein sequence ID" value="GAB58353.1"/>
    <property type="molecule type" value="Genomic_DNA"/>
</dbReference>
<organism evidence="6 7">
    <name type="scientific">Rheinheimera nanhaiensis E407-8</name>
    <dbReference type="NCBI Taxonomy" id="562729"/>
    <lineage>
        <taxon>Bacteria</taxon>
        <taxon>Pseudomonadati</taxon>
        <taxon>Pseudomonadota</taxon>
        <taxon>Gammaproteobacteria</taxon>
        <taxon>Chromatiales</taxon>
        <taxon>Chromatiaceae</taxon>
        <taxon>Rheinheimera</taxon>
    </lineage>
</organism>
<proteinExistence type="predicted"/>
<protein>
    <submittedName>
        <fullName evidence="6">Polysaccharide export outer membrane protein</fullName>
    </submittedName>
</protein>
<evidence type="ECO:0000313" key="7">
    <source>
        <dbReference type="Proteomes" id="UP000004374"/>
    </source>
</evidence>
<feature type="domain" description="Soluble ligand binding" evidence="5">
    <location>
        <begin position="200"/>
        <end position="251"/>
    </location>
</feature>
<feature type="signal peptide" evidence="3">
    <location>
        <begin position="1"/>
        <end position="21"/>
    </location>
</feature>
<evidence type="ECO:0000313" key="6">
    <source>
        <dbReference type="EMBL" id="GAB58353.1"/>
    </source>
</evidence>
<gene>
    <name evidence="6" type="primary">wza</name>
    <name evidence="6" type="ORF">RNAN_1325</name>
</gene>
<dbReference type="Gene3D" id="3.10.560.10">
    <property type="entry name" value="Outer membrane lipoprotein wza domain like"/>
    <property type="match status" value="6"/>
</dbReference>
<keyword evidence="7" id="KW-1185">Reference proteome</keyword>
<accession>I1DWC5</accession>
<dbReference type="InterPro" id="IPR049712">
    <property type="entry name" value="Poly_export"/>
</dbReference>
<dbReference type="PANTHER" id="PTHR33619:SF3">
    <property type="entry name" value="POLYSACCHARIDE EXPORT PROTEIN GFCE-RELATED"/>
    <property type="match status" value="1"/>
</dbReference>
<dbReference type="Proteomes" id="UP000004374">
    <property type="component" value="Unassembled WGS sequence"/>
</dbReference>
<dbReference type="PANTHER" id="PTHR33619">
    <property type="entry name" value="POLYSACCHARIDE EXPORT PROTEIN GFCE-RELATED"/>
    <property type="match status" value="1"/>
</dbReference>